<sequence>MTRKLPPRAVLFGRAAAEARLRYADTLFAPEAVFATMGEVVSTGGTRLVVRPDRPFDLRDTPAAVRLVELLEREGFTTKWQPIDNPESPDAAPHYHLVVTWSLAREDDGTVKS</sequence>
<dbReference type="KEGG" id="mflg:ABS361_22685"/>
<dbReference type="EMBL" id="CP158569">
    <property type="protein sequence ID" value="XBY47019.1"/>
    <property type="molecule type" value="Genomic_DNA"/>
</dbReference>
<proteinExistence type="predicted"/>
<protein>
    <submittedName>
        <fullName evidence="1">Uncharacterized protein</fullName>
    </submittedName>
</protein>
<name>A0AAU7XJ52_9HYPH</name>
<organism evidence="1">
    <name type="scientific">Methyloraptor flagellatus</name>
    <dbReference type="NCBI Taxonomy" id="3162530"/>
    <lineage>
        <taxon>Bacteria</taxon>
        <taxon>Pseudomonadati</taxon>
        <taxon>Pseudomonadota</taxon>
        <taxon>Alphaproteobacteria</taxon>
        <taxon>Hyphomicrobiales</taxon>
        <taxon>Ancalomicrobiaceae</taxon>
        <taxon>Methyloraptor</taxon>
    </lineage>
</organism>
<keyword evidence="1" id="KW-0614">Plasmid</keyword>
<gene>
    <name evidence="1" type="ORF">ABS361_22685</name>
</gene>
<evidence type="ECO:0000313" key="1">
    <source>
        <dbReference type="EMBL" id="XBY47019.1"/>
    </source>
</evidence>
<accession>A0AAU7XJ52</accession>
<dbReference type="AlphaFoldDB" id="A0AAU7XJ52"/>
<geneLocation type="plasmid" evidence="1">
    <name>p_s20</name>
</geneLocation>
<dbReference type="RefSeq" id="WP_407052104.1">
    <property type="nucleotide sequence ID" value="NZ_CP158569.1"/>
</dbReference>
<reference evidence="1" key="1">
    <citation type="submission" date="2024-06" db="EMBL/GenBank/DDBJ databases">
        <title>Methylostella associata gen. nov., sp. nov., a novel Ancalomicrobiaceae-affiliated facultatively methylotrophic bacteria that feed on methanotrophs of the genus Methylococcus.</title>
        <authorList>
            <person name="Saltykova V."/>
            <person name="Danilova O.V."/>
            <person name="Oshkin I.Y."/>
            <person name="Belova S.E."/>
            <person name="Pimenov N.V."/>
            <person name="Dedysh S.N."/>
        </authorList>
    </citation>
    <scope>NUCLEOTIDE SEQUENCE</scope>
    <source>
        <strain evidence="1">S20</strain>
        <plasmid evidence="1">p_s20</plasmid>
    </source>
</reference>